<keyword evidence="2" id="KW-1185">Reference proteome</keyword>
<accession>A0ABR7VLI3</accession>
<sequence length="87" mass="10382">MEESEKLQKLKEKMGCITVNLGDEHGVLTEKDKNEIKEILNRESEKLYKRLAGHFHKQENILENIQEEIEDLKIFVKYKIQNNKRRG</sequence>
<dbReference type="EMBL" id="JACWEZ010000004">
    <property type="protein sequence ID" value="MBD1222778.1"/>
    <property type="molecule type" value="Genomic_DNA"/>
</dbReference>
<name>A0ABR7VLI3_VIRHA</name>
<protein>
    <submittedName>
        <fullName evidence="1">Uncharacterized protein</fullName>
    </submittedName>
</protein>
<comment type="caution">
    <text evidence="1">The sequence shown here is derived from an EMBL/GenBank/DDBJ whole genome shotgun (WGS) entry which is preliminary data.</text>
</comment>
<organism evidence="1 2">
    <name type="scientific">Virgibacillus halodenitrificans</name>
    <name type="common">Bacillus halodenitrificans</name>
    <dbReference type="NCBI Taxonomy" id="1482"/>
    <lineage>
        <taxon>Bacteria</taxon>
        <taxon>Bacillati</taxon>
        <taxon>Bacillota</taxon>
        <taxon>Bacilli</taxon>
        <taxon>Bacillales</taxon>
        <taxon>Bacillaceae</taxon>
        <taxon>Virgibacillus</taxon>
    </lineage>
</organism>
<evidence type="ECO:0000313" key="1">
    <source>
        <dbReference type="EMBL" id="MBD1222778.1"/>
    </source>
</evidence>
<gene>
    <name evidence="1" type="ORF">IC602_09155</name>
</gene>
<evidence type="ECO:0000313" key="2">
    <source>
        <dbReference type="Proteomes" id="UP000621631"/>
    </source>
</evidence>
<reference evidence="1 2" key="1">
    <citation type="submission" date="2020-09" db="EMBL/GenBank/DDBJ databases">
        <title>Draft Genome Sequences of Oil-Oxidizing Bacteria Halomonas titanicae, Marinobacter lutaoensis, and Virgibacillus halodenitrificans Isolated from Highly Saline Environments.</title>
        <authorList>
            <person name="Grouzdev D.S."/>
            <person name="Sokolova D.S."/>
            <person name="Semenova E.M."/>
            <person name="Borzenkov I.A."/>
            <person name="Bidzhieva S.K."/>
            <person name="Poltaraus A.B."/>
            <person name="Nazina T.N."/>
        </authorList>
    </citation>
    <scope>NUCLEOTIDE SEQUENCE [LARGE SCALE GENOMIC DNA]</scope>
    <source>
        <strain evidence="1 2">VKM B-3472D</strain>
    </source>
</reference>
<proteinExistence type="predicted"/>
<dbReference type="Proteomes" id="UP000621631">
    <property type="component" value="Unassembled WGS sequence"/>
</dbReference>